<dbReference type="InterPro" id="IPR015377">
    <property type="entry name" value="Fumarylacetoacetase_N"/>
</dbReference>
<dbReference type="GO" id="GO:0006572">
    <property type="term" value="P:L-tyrosine catabolic process"/>
    <property type="evidence" value="ECO:0007669"/>
    <property type="project" value="UniProtKB-KW"/>
</dbReference>
<keyword evidence="18" id="KW-1185">Reference proteome</keyword>
<evidence type="ECO:0000259" key="15">
    <source>
        <dbReference type="Pfam" id="PF01557"/>
    </source>
</evidence>
<evidence type="ECO:0000256" key="12">
    <source>
        <dbReference type="PIRSR" id="PIRSR605959-1"/>
    </source>
</evidence>
<keyword evidence="9 14" id="KW-0460">Magnesium</keyword>
<evidence type="ECO:0000256" key="1">
    <source>
        <dbReference type="ARBA" id="ARBA00001913"/>
    </source>
</evidence>
<feature type="binding site" evidence="14">
    <location>
        <position position="151"/>
    </location>
    <ligand>
        <name>Ca(2+)</name>
        <dbReference type="ChEBI" id="CHEBI:29108"/>
    </ligand>
</feature>
<evidence type="ECO:0000313" key="17">
    <source>
        <dbReference type="EMBL" id="EAY31974.1"/>
    </source>
</evidence>
<dbReference type="GO" id="GO:0004334">
    <property type="term" value="F:fumarylacetoacetase activity"/>
    <property type="evidence" value="ECO:0007669"/>
    <property type="project" value="UniProtKB-EC"/>
</dbReference>
<evidence type="ECO:0000313" key="18">
    <source>
        <dbReference type="Proteomes" id="UP000004095"/>
    </source>
</evidence>
<feature type="binding site" evidence="14">
    <location>
        <position position="226"/>
    </location>
    <ligand>
        <name>Ca(2+)</name>
        <dbReference type="ChEBI" id="CHEBI:29108"/>
    </ligand>
</feature>
<keyword evidence="7 17" id="KW-0378">Hydrolase</keyword>
<feature type="binding site" evidence="14">
    <location>
        <position position="258"/>
    </location>
    <ligand>
        <name>Mg(2+)</name>
        <dbReference type="ChEBI" id="CHEBI:18420"/>
    </ligand>
</feature>
<evidence type="ECO:0000256" key="5">
    <source>
        <dbReference type="ARBA" id="ARBA00012094"/>
    </source>
</evidence>
<evidence type="ECO:0000256" key="2">
    <source>
        <dbReference type="ARBA" id="ARBA00001946"/>
    </source>
</evidence>
<evidence type="ECO:0000256" key="3">
    <source>
        <dbReference type="ARBA" id="ARBA00004782"/>
    </source>
</evidence>
<feature type="domain" description="Fumarylacetoacetase-like C-terminal" evidence="15">
    <location>
        <begin position="150"/>
        <end position="423"/>
    </location>
</feature>
<comment type="cofactor">
    <cofactor evidence="2 14">
        <name>Mg(2+)</name>
        <dbReference type="ChEBI" id="CHEBI:18420"/>
    </cofactor>
</comment>
<dbReference type="PANTHER" id="PTHR43069:SF2">
    <property type="entry name" value="FUMARYLACETOACETASE"/>
    <property type="match status" value="1"/>
</dbReference>
<keyword evidence="10" id="KW-0828">Tyrosine catabolism</keyword>
<dbReference type="Gene3D" id="3.90.850.10">
    <property type="entry name" value="Fumarylacetoacetase-like, C-terminal domain"/>
    <property type="match status" value="1"/>
</dbReference>
<keyword evidence="6 14" id="KW-0479">Metal-binding</keyword>
<name>A1ZCH2_MICM2</name>
<evidence type="ECO:0000256" key="9">
    <source>
        <dbReference type="ARBA" id="ARBA00022842"/>
    </source>
</evidence>
<comment type="caution">
    <text evidence="17">The sequence shown here is derived from an EMBL/GenBank/DDBJ whole genome shotgun (WGS) entry which is preliminary data.</text>
</comment>
<dbReference type="AlphaFoldDB" id="A1ZCH2"/>
<evidence type="ECO:0000256" key="4">
    <source>
        <dbReference type="ARBA" id="ARBA00010211"/>
    </source>
</evidence>
<dbReference type="GO" id="GO:0006559">
    <property type="term" value="P:L-phenylalanine catabolic process"/>
    <property type="evidence" value="ECO:0007669"/>
    <property type="project" value="UniProtKB-UniPathway"/>
</dbReference>
<dbReference type="FunFam" id="3.90.850.10:FF:000004">
    <property type="entry name" value="Fumarylacetoacetase"/>
    <property type="match status" value="1"/>
</dbReference>
<keyword evidence="8 14" id="KW-0106">Calcium</keyword>
<feature type="binding site" evidence="13">
    <location>
        <position position="265"/>
    </location>
    <ligand>
        <name>substrate</name>
    </ligand>
</feature>
<feature type="binding site" evidence="14">
    <location>
        <position position="278"/>
    </location>
    <ligand>
        <name>Mg(2+)</name>
        <dbReference type="ChEBI" id="CHEBI:18420"/>
    </ligand>
</feature>
<feature type="binding site" evidence="14">
    <location>
        <position position="258"/>
    </location>
    <ligand>
        <name>Ca(2+)</name>
        <dbReference type="ChEBI" id="CHEBI:29108"/>
    </ligand>
</feature>
<dbReference type="UniPathway" id="UPA00139">
    <property type="reaction ID" value="UER00341"/>
</dbReference>
<keyword evidence="11" id="KW-0585">Phenylalanine catabolism</keyword>
<feature type="binding site" evidence="13">
    <location>
        <position position="167"/>
    </location>
    <ligand>
        <name>substrate</name>
    </ligand>
</feature>
<evidence type="ECO:0000259" key="16">
    <source>
        <dbReference type="Pfam" id="PF09298"/>
    </source>
</evidence>
<feature type="active site" description="Proton acceptor" evidence="12">
    <location>
        <position position="158"/>
    </location>
</feature>
<accession>A1ZCH2</accession>
<gene>
    <name evidence="17" type="ORF">M23134_02003</name>
</gene>
<dbReference type="PANTHER" id="PTHR43069">
    <property type="entry name" value="FUMARYLACETOACETASE"/>
    <property type="match status" value="1"/>
</dbReference>
<evidence type="ECO:0000256" key="8">
    <source>
        <dbReference type="ARBA" id="ARBA00022837"/>
    </source>
</evidence>
<dbReference type="eggNOG" id="COG0179">
    <property type="taxonomic scope" value="Bacteria"/>
</dbReference>
<evidence type="ECO:0000256" key="10">
    <source>
        <dbReference type="ARBA" id="ARBA00022878"/>
    </source>
</evidence>
<reference evidence="17 18" key="1">
    <citation type="submission" date="2007-01" db="EMBL/GenBank/DDBJ databases">
        <authorList>
            <person name="Haygood M."/>
            <person name="Podell S."/>
            <person name="Anderson C."/>
            <person name="Hopkinson B."/>
            <person name="Roe K."/>
            <person name="Barbeau K."/>
            <person name="Gaasterland T."/>
            <person name="Ferriera S."/>
            <person name="Johnson J."/>
            <person name="Kravitz S."/>
            <person name="Beeson K."/>
            <person name="Sutton G."/>
            <person name="Rogers Y.-H."/>
            <person name="Friedman R."/>
            <person name="Frazier M."/>
            <person name="Venter J.C."/>
        </authorList>
    </citation>
    <scope>NUCLEOTIDE SEQUENCE [LARGE SCALE GENOMIC DNA]</scope>
    <source>
        <strain evidence="17 18">ATCC 23134</strain>
    </source>
</reference>
<dbReference type="EMBL" id="AAWS01000001">
    <property type="protein sequence ID" value="EAY31974.1"/>
    <property type="molecule type" value="Genomic_DNA"/>
</dbReference>
<dbReference type="GO" id="GO:0046872">
    <property type="term" value="F:metal ion binding"/>
    <property type="evidence" value="ECO:0007669"/>
    <property type="project" value="UniProtKB-KW"/>
</dbReference>
<dbReference type="InterPro" id="IPR036462">
    <property type="entry name" value="Fumarylacetoacetase_N_sf"/>
</dbReference>
<protein>
    <recommendedName>
        <fullName evidence="5">fumarylacetoacetase</fullName>
        <ecNumber evidence="5">3.7.1.2</ecNumber>
    </recommendedName>
</protein>
<comment type="cofactor">
    <cofactor evidence="1 14">
        <name>Ca(2+)</name>
        <dbReference type="ChEBI" id="CHEBI:29108"/>
    </cofactor>
</comment>
<sequence>MESSQLKHQKKLTKAFMIEANNPDLKSWVEVPANSDFPIQNLPFGIFSINNASPRAGVAIGNFVLDLSVLSELGFFNQLELADNTVFHKHQLNDFMALGKPVWTAVRNRISELLRDDNPELRDNSDAKRQVLYPLQMVQMHLPVRVGDYTDFYSSIEHATNVGTMFRGKENALPANWLHLPIGYHGRASSIVVSGTPIHRPKGQTKADDADMPTYQPSRLLDFELEMAFIVGQSTQLGESISTKKAEEHIFGMVLFNDWSARDIQKWEYVPLGPFLGKSFASTISPWIVTMDALEPFRVDSPVQDPEVLPYLQYEGKKNFDIHLDVIIQPENGQEKVVCQSNFKYMYWNMAQQLAHHTVNGCNINVGDMCASGTISGKDENSYGSMLELTWRGSKPIAMPDGSERKFINDNDTVVVKGYCKKEGFARIGFGSASGKVFPAV</sequence>
<dbReference type="InterPro" id="IPR011234">
    <property type="entry name" value="Fumarylacetoacetase-like_C"/>
</dbReference>
<feature type="binding site" evidence="14">
    <location>
        <position position="224"/>
    </location>
    <ligand>
        <name>Ca(2+)</name>
        <dbReference type="ChEBI" id="CHEBI:29108"/>
    </ligand>
</feature>
<feature type="domain" description="Fumarylacetoacetase N-terminal" evidence="16">
    <location>
        <begin position="40"/>
        <end position="143"/>
    </location>
</feature>
<dbReference type="InterPro" id="IPR005959">
    <property type="entry name" value="Fumarylacetoacetase"/>
</dbReference>
<dbReference type="SUPFAM" id="SSF56529">
    <property type="entry name" value="FAH"/>
    <property type="match status" value="1"/>
</dbReference>
<dbReference type="Pfam" id="PF01557">
    <property type="entry name" value="FAA_hydrolase"/>
    <property type="match status" value="1"/>
</dbReference>
<comment type="pathway">
    <text evidence="3">Amino-acid degradation; L-phenylalanine degradation; acetoacetate and fumarate from L-phenylalanine: step 6/6.</text>
</comment>
<dbReference type="SUPFAM" id="SSF63433">
    <property type="entry name" value="Fumarylacetoacetate hydrolase, FAH, N-terminal domain"/>
    <property type="match status" value="1"/>
</dbReference>
<organism evidence="17 18">
    <name type="scientific">Microscilla marina ATCC 23134</name>
    <dbReference type="NCBI Taxonomy" id="313606"/>
    <lineage>
        <taxon>Bacteria</taxon>
        <taxon>Pseudomonadati</taxon>
        <taxon>Bacteroidota</taxon>
        <taxon>Cytophagia</taxon>
        <taxon>Cytophagales</taxon>
        <taxon>Microscillaceae</taxon>
        <taxon>Microscilla</taxon>
    </lineage>
</organism>
<feature type="binding site" evidence="13">
    <location>
        <position position="374"/>
    </location>
    <ligand>
        <name>substrate</name>
    </ligand>
</feature>
<dbReference type="Gene3D" id="2.30.30.230">
    <property type="entry name" value="Fumarylacetoacetase, N-terminal domain"/>
    <property type="match status" value="1"/>
</dbReference>
<dbReference type="Pfam" id="PF09298">
    <property type="entry name" value="FAA_hydrolase_N"/>
    <property type="match status" value="1"/>
</dbReference>
<dbReference type="Proteomes" id="UP000004095">
    <property type="component" value="Unassembled WGS sequence"/>
</dbReference>
<evidence type="ECO:0000256" key="6">
    <source>
        <dbReference type="ARBA" id="ARBA00022723"/>
    </source>
</evidence>
<evidence type="ECO:0000256" key="7">
    <source>
        <dbReference type="ARBA" id="ARBA00022801"/>
    </source>
</evidence>
<dbReference type="NCBIfam" id="TIGR01266">
    <property type="entry name" value="fum_ac_acetase"/>
    <property type="match status" value="1"/>
</dbReference>
<dbReference type="GO" id="GO:1902000">
    <property type="term" value="P:homogentisate catabolic process"/>
    <property type="evidence" value="ECO:0007669"/>
    <property type="project" value="TreeGrafter"/>
</dbReference>
<evidence type="ECO:0000256" key="14">
    <source>
        <dbReference type="PIRSR" id="PIRSR605959-3"/>
    </source>
</evidence>
<dbReference type="InterPro" id="IPR036663">
    <property type="entry name" value="Fumarylacetoacetase_C_sf"/>
</dbReference>
<dbReference type="EC" id="3.7.1.2" evidence="5"/>
<feature type="binding site" evidence="14">
    <location>
        <position position="282"/>
    </location>
    <ligand>
        <name>Mg(2+)</name>
        <dbReference type="ChEBI" id="CHEBI:18420"/>
    </ligand>
</feature>
<evidence type="ECO:0000256" key="13">
    <source>
        <dbReference type="PIRSR" id="PIRSR605959-2"/>
    </source>
</evidence>
<feature type="binding site" evidence="13">
    <location>
        <position position="153"/>
    </location>
    <ligand>
        <name>substrate</name>
    </ligand>
</feature>
<feature type="binding site" evidence="13">
    <location>
        <position position="269"/>
    </location>
    <ligand>
        <name>substrate</name>
    </ligand>
</feature>
<evidence type="ECO:0000256" key="11">
    <source>
        <dbReference type="ARBA" id="ARBA00023232"/>
    </source>
</evidence>
<comment type="similarity">
    <text evidence="4">Belongs to the FAH family.</text>
</comment>
<proteinExistence type="inferred from homology"/>